<accession>A0ABU3ZBC1</accession>
<evidence type="ECO:0000256" key="1">
    <source>
        <dbReference type="SAM" id="SignalP"/>
    </source>
</evidence>
<feature type="chain" id="PRO_5046707924" evidence="1">
    <location>
        <begin position="32"/>
        <end position="143"/>
    </location>
</feature>
<name>A0ABU3ZBC1_9FIRM</name>
<protein>
    <submittedName>
        <fullName evidence="2">DUF2680 domain-containing protein</fullName>
    </submittedName>
</protein>
<keyword evidence="3" id="KW-1185">Reference proteome</keyword>
<dbReference type="Pfam" id="PF10925">
    <property type="entry name" value="DUF2680"/>
    <property type="match status" value="1"/>
</dbReference>
<evidence type="ECO:0000313" key="2">
    <source>
        <dbReference type="EMBL" id="MDV5089056.1"/>
    </source>
</evidence>
<sequence>MTKKCKLIAAVLVCLLGVGGTFTLESAQVNAASLTDAQEQYFSQMESNHKSMMKQAVESGRLTKDQAEQMNANFDQHMKNMKEYASNNPDSYMMGNGQGMMGYGPMMNGYGPMMMNGYGMMGANNTSNYGPGMMMGGYGPCCR</sequence>
<evidence type="ECO:0000313" key="3">
    <source>
        <dbReference type="Proteomes" id="UP001272515"/>
    </source>
</evidence>
<dbReference type="Proteomes" id="UP001272515">
    <property type="component" value="Unassembled WGS sequence"/>
</dbReference>
<feature type="signal peptide" evidence="1">
    <location>
        <begin position="1"/>
        <end position="31"/>
    </location>
</feature>
<dbReference type="RefSeq" id="WP_295189276.1">
    <property type="nucleotide sequence ID" value="NZ_JAWJZA010000012.1"/>
</dbReference>
<reference evidence="2 3" key="1">
    <citation type="submission" date="2023-10" db="EMBL/GenBank/DDBJ databases">
        <title>Veillonella sp. nov., isolated from a pig farm feces dump.</title>
        <authorList>
            <person name="Chang Y.-H."/>
        </authorList>
    </citation>
    <scope>NUCLEOTIDE SEQUENCE [LARGE SCALE GENOMIC DNA]</scope>
    <source>
        <strain evidence="2 3">YH-vei2233</strain>
    </source>
</reference>
<dbReference type="InterPro" id="IPR024485">
    <property type="entry name" value="DUF2680"/>
</dbReference>
<comment type="caution">
    <text evidence="2">The sequence shown here is derived from an EMBL/GenBank/DDBJ whole genome shotgun (WGS) entry which is preliminary data.</text>
</comment>
<dbReference type="EMBL" id="JAWJZB010000011">
    <property type="protein sequence ID" value="MDV5089056.1"/>
    <property type="molecule type" value="Genomic_DNA"/>
</dbReference>
<organism evidence="2 3">
    <name type="scientific">Veillonella absiana</name>
    <dbReference type="NCBI Taxonomy" id="3079305"/>
    <lineage>
        <taxon>Bacteria</taxon>
        <taxon>Bacillati</taxon>
        <taxon>Bacillota</taxon>
        <taxon>Negativicutes</taxon>
        <taxon>Veillonellales</taxon>
        <taxon>Veillonellaceae</taxon>
        <taxon>Veillonella</taxon>
    </lineage>
</organism>
<keyword evidence="1" id="KW-0732">Signal</keyword>
<gene>
    <name evidence="2" type="ORF">RVY80_09510</name>
</gene>
<proteinExistence type="predicted"/>